<evidence type="ECO:0000313" key="10">
    <source>
        <dbReference type="EMBL" id="GAA1870481.1"/>
    </source>
</evidence>
<dbReference type="EMBL" id="BAAAQK010000025">
    <property type="protein sequence ID" value="GAA1870481.1"/>
    <property type="molecule type" value="Genomic_DNA"/>
</dbReference>
<feature type="transmembrane region" description="Helical" evidence="9">
    <location>
        <begin position="472"/>
        <end position="489"/>
    </location>
</feature>
<organism evidence="10 11">
    <name type="scientific">Pseudonocardia ailaonensis</name>
    <dbReference type="NCBI Taxonomy" id="367279"/>
    <lineage>
        <taxon>Bacteria</taxon>
        <taxon>Bacillati</taxon>
        <taxon>Actinomycetota</taxon>
        <taxon>Actinomycetes</taxon>
        <taxon>Pseudonocardiales</taxon>
        <taxon>Pseudonocardiaceae</taxon>
        <taxon>Pseudonocardia</taxon>
    </lineage>
</organism>
<evidence type="ECO:0000256" key="5">
    <source>
        <dbReference type="ARBA" id="ARBA00022967"/>
    </source>
</evidence>
<feature type="transmembrane region" description="Helical" evidence="9">
    <location>
        <begin position="286"/>
        <end position="305"/>
    </location>
</feature>
<sequence>MVAVVALAALAIGYMLLREVLAAGEGTEKMREIGAAVQEGAQAYLRRQFRTLSVFVVIVFLLLFALPADDIGERIGRSIFFIIGAVFSATIGYLGMWLATRANIRVAAAAREEGGREKATRIAFRTGGVVGMFTVGLGLFGAAIVVLVYAGQAPKVLEGFGFGAALLAMFMRVGGGIFTKAADVGADLVGKVEQGIPEDDPRNAATIADNVGDNVGDCAGMAADLFESYAVTLVAALILGSAAFGLQGLLFPLIIPAIGVITAVMGVYTTRARVGENSLKAINRSFYISAVFAGVLSIVAAYVYLPGTFAGLTNSTVGNLPGDPRLIASVAVVIGIVLAGVILWLTGYFTGTEDKPVQDVGKSSLTGAATVILSGISIGFESAVYTALVIGAAVYGAFLLSGSIVVALFAVAMAGTGLLTTVGVIVAMDTFGPVSDNAQGIAEMSGDVDGPGVEILTELDAVGNTTKAITKGIAIATAVLAATALFGSYRDAIGQALQKATGQATNAGTAFASEVFNPNTLVGVIIGAAVVFMFSGLAVNAVTRAAGAVVYEVRRQFRTRPGIMDGTERPEYGRVVDICTRDSLRELATPGLLAIFAPIAVGFGLGVGPLAGYLAGAIASGTLMAIFLANSGGAWDNAKKLVEDGNHGGKGSPAHEATVIGDTVGDPFKDTAGPAINPLIKVMNLVSVLIAPAIVVFSVGDSASAPIRIAISLVALAIIVVAVVVSKRRTSSIQETPADATVG</sequence>
<evidence type="ECO:0000313" key="11">
    <source>
        <dbReference type="Proteomes" id="UP001500449"/>
    </source>
</evidence>
<dbReference type="EC" id="7.1.3.1" evidence="9"/>
<comment type="similarity">
    <text evidence="9">Belongs to the H(+)-translocating pyrophosphatase (TC 3.A.10) family. K(+)-insensitive subfamily.</text>
</comment>
<dbReference type="PIRSF" id="PIRSF001265">
    <property type="entry name" value="H+-PPase"/>
    <property type="match status" value="1"/>
</dbReference>
<feature type="transmembrane region" description="Helical" evidence="9">
    <location>
        <begin position="521"/>
        <end position="551"/>
    </location>
</feature>
<comment type="subunit">
    <text evidence="9">Homodimer.</text>
</comment>
<feature type="transmembrane region" description="Helical" evidence="9">
    <location>
        <begin position="705"/>
        <end position="725"/>
    </location>
</feature>
<comment type="caution">
    <text evidence="9">Lacks conserved residue(s) required for the propagation of feature annotation.</text>
</comment>
<dbReference type="Proteomes" id="UP001500449">
    <property type="component" value="Unassembled WGS sequence"/>
</dbReference>
<feature type="transmembrane region" description="Helical" evidence="9">
    <location>
        <begin position="229"/>
        <end position="247"/>
    </location>
</feature>
<keyword evidence="3 9" id="KW-0812">Transmembrane</keyword>
<keyword evidence="4 9" id="KW-0460">Magnesium</keyword>
<dbReference type="InterPro" id="IPR004131">
    <property type="entry name" value="PPase-energised_H-pump"/>
</dbReference>
<evidence type="ECO:0000256" key="7">
    <source>
        <dbReference type="ARBA" id="ARBA00023065"/>
    </source>
</evidence>
<keyword evidence="2 9" id="KW-0813">Transport</keyword>
<evidence type="ECO:0000256" key="8">
    <source>
        <dbReference type="ARBA" id="ARBA00023136"/>
    </source>
</evidence>
<dbReference type="NCBIfam" id="NF001952">
    <property type="entry name" value="PRK00733.1-4"/>
    <property type="match status" value="1"/>
</dbReference>
<keyword evidence="5 9" id="KW-1278">Translocase</keyword>
<gene>
    <name evidence="9" type="primary">hppA</name>
    <name evidence="10" type="ORF">GCM10009836_58920</name>
</gene>
<dbReference type="NCBIfam" id="NF001960">
    <property type="entry name" value="PRK00733.3-5"/>
    <property type="match status" value="1"/>
</dbReference>
<dbReference type="PANTHER" id="PTHR31998">
    <property type="entry name" value="K(+)-INSENSITIVE PYROPHOSPHATE-ENERGIZED PROTON PUMP"/>
    <property type="match status" value="1"/>
</dbReference>
<keyword evidence="8 9" id="KW-0472">Membrane</keyword>
<dbReference type="NCBIfam" id="TIGR01104">
    <property type="entry name" value="V_PPase"/>
    <property type="match status" value="1"/>
</dbReference>
<accession>A0ABN2NLF6</accession>
<keyword evidence="11" id="KW-1185">Reference proteome</keyword>
<reference evidence="10 11" key="1">
    <citation type="journal article" date="2019" name="Int. J. Syst. Evol. Microbiol.">
        <title>The Global Catalogue of Microorganisms (GCM) 10K type strain sequencing project: providing services to taxonomists for standard genome sequencing and annotation.</title>
        <authorList>
            <consortium name="The Broad Institute Genomics Platform"/>
            <consortium name="The Broad Institute Genome Sequencing Center for Infectious Disease"/>
            <person name="Wu L."/>
            <person name="Ma J."/>
        </authorList>
    </citation>
    <scope>NUCLEOTIDE SEQUENCE [LARGE SCALE GENOMIC DNA]</scope>
    <source>
        <strain evidence="10 11">JCM 16009</strain>
    </source>
</reference>
<comment type="function">
    <text evidence="9">Proton pump that utilizes the energy of pyrophosphate hydrolysis as the driving force for proton movement across the membrane. Generates a proton motive force.</text>
</comment>
<dbReference type="HAMAP" id="MF_01129">
    <property type="entry name" value="PPase_energized_pump"/>
    <property type="match status" value="1"/>
</dbReference>
<name>A0ABN2NLF6_9PSEU</name>
<feature type="transmembrane region" description="Helical" evidence="9">
    <location>
        <begin position="679"/>
        <end position="699"/>
    </location>
</feature>
<feature type="transmembrane region" description="Helical" evidence="9">
    <location>
        <begin position="49"/>
        <end position="66"/>
    </location>
</feature>
<feature type="transmembrane region" description="Helical" evidence="9">
    <location>
        <begin position="611"/>
        <end position="630"/>
    </location>
</feature>
<keyword evidence="9" id="KW-1003">Cell membrane</keyword>
<keyword evidence="6 9" id="KW-1133">Transmembrane helix</keyword>
<comment type="subcellular location">
    <subcellularLocation>
        <location evidence="9">Cell membrane</location>
        <topology evidence="9">Multi-pass membrane protein</topology>
    </subcellularLocation>
    <subcellularLocation>
        <location evidence="1">Endomembrane system</location>
        <topology evidence="1">Multi-pass membrane protein</topology>
    </subcellularLocation>
</comment>
<evidence type="ECO:0000256" key="1">
    <source>
        <dbReference type="ARBA" id="ARBA00004127"/>
    </source>
</evidence>
<feature type="transmembrane region" description="Helical" evidence="9">
    <location>
        <begin position="325"/>
        <end position="350"/>
    </location>
</feature>
<comment type="cofactor">
    <cofactor evidence="9">
        <name>Mg(2+)</name>
        <dbReference type="ChEBI" id="CHEBI:18420"/>
    </cofactor>
</comment>
<keyword evidence="9" id="KW-0375">Hydrogen ion transport</keyword>
<feature type="transmembrane region" description="Helical" evidence="9">
    <location>
        <begin position="404"/>
        <end position="427"/>
    </location>
</feature>
<protein>
    <recommendedName>
        <fullName evidence="9">K(+)-insensitive pyrophosphate-energized proton pump</fullName>
        <ecNumber evidence="9">7.1.3.1</ecNumber>
    </recommendedName>
    <alternativeName>
        <fullName evidence="9">Membrane-bound proton-translocating pyrophosphatase</fullName>
    </alternativeName>
    <alternativeName>
        <fullName evidence="9">Pyrophosphate-energized inorganic pyrophosphatase</fullName>
        <shortName evidence="9">H(+)-PPase</shortName>
    </alternativeName>
</protein>
<evidence type="ECO:0000256" key="4">
    <source>
        <dbReference type="ARBA" id="ARBA00022842"/>
    </source>
</evidence>
<feature type="transmembrane region" description="Helical" evidence="9">
    <location>
        <begin position="78"/>
        <end position="99"/>
    </location>
</feature>
<dbReference type="Pfam" id="PF03030">
    <property type="entry name" value="H_PPase"/>
    <property type="match status" value="1"/>
</dbReference>
<feature type="transmembrane region" description="Helical" evidence="9">
    <location>
        <begin position="587"/>
        <end position="605"/>
    </location>
</feature>
<keyword evidence="7 9" id="KW-0406">Ion transport</keyword>
<feature type="site" description="Determinant of potassium independence" evidence="9">
    <location>
        <position position="467"/>
    </location>
</feature>
<evidence type="ECO:0000256" key="9">
    <source>
        <dbReference type="HAMAP-Rule" id="MF_01129"/>
    </source>
</evidence>
<feature type="transmembrane region" description="Helical" evidence="9">
    <location>
        <begin position="129"/>
        <end position="150"/>
    </location>
</feature>
<evidence type="ECO:0000256" key="2">
    <source>
        <dbReference type="ARBA" id="ARBA00022448"/>
    </source>
</evidence>
<comment type="caution">
    <text evidence="10">The sequence shown here is derived from an EMBL/GenBank/DDBJ whole genome shotgun (WGS) entry which is preliminary data.</text>
</comment>
<feature type="transmembrane region" description="Helical" evidence="9">
    <location>
        <begin position="253"/>
        <end position="274"/>
    </location>
</feature>
<evidence type="ECO:0000256" key="3">
    <source>
        <dbReference type="ARBA" id="ARBA00022692"/>
    </source>
</evidence>
<feature type="transmembrane region" description="Helical" evidence="9">
    <location>
        <begin position="371"/>
        <end position="398"/>
    </location>
</feature>
<proteinExistence type="inferred from homology"/>
<evidence type="ECO:0000256" key="6">
    <source>
        <dbReference type="ARBA" id="ARBA00022989"/>
    </source>
</evidence>
<comment type="catalytic activity">
    <reaction evidence="9">
        <text>diphosphate + H2O + H(+)(in) = 2 phosphate + 2 H(+)(out)</text>
        <dbReference type="Rhea" id="RHEA:13973"/>
        <dbReference type="ChEBI" id="CHEBI:15377"/>
        <dbReference type="ChEBI" id="CHEBI:15378"/>
        <dbReference type="ChEBI" id="CHEBI:33019"/>
        <dbReference type="ChEBI" id="CHEBI:43474"/>
        <dbReference type="EC" id="7.1.3.1"/>
    </reaction>
</comment>